<proteinExistence type="predicted"/>
<keyword evidence="3" id="KW-1185">Reference proteome</keyword>
<dbReference type="Proteomes" id="UP000036261">
    <property type="component" value="Unassembled WGS sequence"/>
</dbReference>
<evidence type="ECO:0000256" key="1">
    <source>
        <dbReference type="SAM" id="MobiDB-lite"/>
    </source>
</evidence>
<dbReference type="Gene3D" id="1.20.120.20">
    <property type="entry name" value="Apolipoprotein"/>
    <property type="match status" value="1"/>
</dbReference>
<comment type="caution">
    <text evidence="2">The sequence shown here is derived from an EMBL/GenBank/DDBJ whole genome shotgun (WGS) entry which is preliminary data.</text>
</comment>
<dbReference type="PATRIC" id="fig|558151.6.peg.3294"/>
<dbReference type="AlphaFoldDB" id="A0A0J7I797"/>
<feature type="region of interest" description="Disordered" evidence="1">
    <location>
        <begin position="1"/>
        <end position="27"/>
    </location>
</feature>
<dbReference type="STRING" id="558151.ACM46_15585"/>
<evidence type="ECO:0000313" key="3">
    <source>
        <dbReference type="Proteomes" id="UP000036261"/>
    </source>
</evidence>
<evidence type="ECO:0000313" key="2">
    <source>
        <dbReference type="EMBL" id="KMQ61656.1"/>
    </source>
</evidence>
<dbReference type="EMBL" id="LFND01000005">
    <property type="protein sequence ID" value="KMQ61656.1"/>
    <property type="molecule type" value="Genomic_DNA"/>
</dbReference>
<sequence>MEELADKAKAYINDKRNNDEEATQEDWLDKVKNNVSDAWDDIKDKANDAWEKTKDAAEDVKAEWNKKTN</sequence>
<gene>
    <name evidence="2" type="ORF">ACM46_15585</name>
</gene>
<feature type="compositionally biased region" description="Basic and acidic residues" evidence="1">
    <location>
        <begin position="1"/>
        <end position="19"/>
    </location>
</feature>
<accession>A0A0J7I797</accession>
<reference evidence="2 3" key="1">
    <citation type="journal article" date="2013" name="Int. J. Syst. Evol. Microbiol.">
        <title>Chryseobacterium angstadtii sp. nov., isolated from a newt tank.</title>
        <authorList>
            <person name="Kirk K.E."/>
            <person name="Hoffman J.A."/>
            <person name="Smith K.A."/>
            <person name="Strahan B.L."/>
            <person name="Failor K.C."/>
            <person name="Krebs J.E."/>
            <person name="Gale A.N."/>
            <person name="Do T.D."/>
            <person name="Sontag T.C."/>
            <person name="Batties A.M."/>
            <person name="Mistiszyn K."/>
            <person name="Newman J.D."/>
        </authorList>
    </citation>
    <scope>NUCLEOTIDE SEQUENCE [LARGE SCALE GENOMIC DNA]</scope>
    <source>
        <strain evidence="2 3">KM</strain>
    </source>
</reference>
<protein>
    <submittedName>
        <fullName evidence="2">Uncharacterized protein</fullName>
    </submittedName>
</protein>
<organism evidence="2 3">
    <name type="scientific">Chryseobacterium angstadtii</name>
    <dbReference type="NCBI Taxonomy" id="558151"/>
    <lineage>
        <taxon>Bacteria</taxon>
        <taxon>Pseudomonadati</taxon>
        <taxon>Bacteroidota</taxon>
        <taxon>Flavobacteriia</taxon>
        <taxon>Flavobacteriales</taxon>
        <taxon>Weeksellaceae</taxon>
        <taxon>Chryseobacterium group</taxon>
        <taxon>Chryseobacterium</taxon>
    </lineage>
</organism>
<name>A0A0J7I797_9FLAO</name>